<feature type="domain" description="Replication protein A 70 kDa DNA-binding subunit B/D first OB fold" evidence="1">
    <location>
        <begin position="8"/>
        <end position="96"/>
    </location>
</feature>
<keyword evidence="2" id="KW-1185">Reference proteome</keyword>
<dbReference type="Pfam" id="PF02721">
    <property type="entry name" value="DUF223"/>
    <property type="match status" value="1"/>
</dbReference>
<name>A0ABM0TD45_CAMSA</name>
<dbReference type="RefSeq" id="XP_010424537.1">
    <property type="nucleotide sequence ID" value="XM_010426235.1"/>
</dbReference>
<dbReference type="CDD" id="cd04480">
    <property type="entry name" value="RPA1_DBD_A_like"/>
    <property type="match status" value="1"/>
</dbReference>
<evidence type="ECO:0000259" key="1">
    <source>
        <dbReference type="Pfam" id="PF02721"/>
    </source>
</evidence>
<reference evidence="3" key="2">
    <citation type="submission" date="2025-08" db="UniProtKB">
        <authorList>
            <consortium name="RefSeq"/>
        </authorList>
    </citation>
    <scope>IDENTIFICATION</scope>
    <source>
        <tissue evidence="3">Leaf</tissue>
    </source>
</reference>
<protein>
    <submittedName>
        <fullName evidence="3">Uncharacterized protein LOC104709661</fullName>
    </submittedName>
</protein>
<gene>
    <name evidence="3" type="primary">LOC104709661</name>
</gene>
<accession>A0ABM0TD45</accession>
<evidence type="ECO:0000313" key="3">
    <source>
        <dbReference type="RefSeq" id="XP_010424537.1"/>
    </source>
</evidence>
<dbReference type="SUPFAM" id="SSF50249">
    <property type="entry name" value="Nucleic acid-binding proteins"/>
    <property type="match status" value="1"/>
</dbReference>
<dbReference type="InterPro" id="IPR012340">
    <property type="entry name" value="NA-bd_OB-fold"/>
</dbReference>
<dbReference type="InterPro" id="IPR003871">
    <property type="entry name" value="RFA1B/D_OB_1st"/>
</dbReference>
<dbReference type="GeneID" id="104709661"/>
<dbReference type="Gene3D" id="2.40.50.140">
    <property type="entry name" value="Nucleic acid-binding proteins"/>
    <property type="match status" value="2"/>
</dbReference>
<organism evidence="2 3">
    <name type="scientific">Camelina sativa</name>
    <name type="common">False flax</name>
    <name type="synonym">Myagrum sativum</name>
    <dbReference type="NCBI Taxonomy" id="90675"/>
    <lineage>
        <taxon>Eukaryota</taxon>
        <taxon>Viridiplantae</taxon>
        <taxon>Streptophyta</taxon>
        <taxon>Embryophyta</taxon>
        <taxon>Tracheophyta</taxon>
        <taxon>Spermatophyta</taxon>
        <taxon>Magnoliopsida</taxon>
        <taxon>eudicotyledons</taxon>
        <taxon>Gunneridae</taxon>
        <taxon>Pentapetalae</taxon>
        <taxon>rosids</taxon>
        <taxon>malvids</taxon>
        <taxon>Brassicales</taxon>
        <taxon>Brassicaceae</taxon>
        <taxon>Camelineae</taxon>
        <taxon>Camelina</taxon>
    </lineage>
</organism>
<reference evidence="2" key="1">
    <citation type="journal article" date="2014" name="Nat. Commun.">
        <title>The emerging biofuel crop Camelina sativa retains a highly undifferentiated hexaploid genome structure.</title>
        <authorList>
            <person name="Kagale S."/>
            <person name="Koh C."/>
            <person name="Nixon J."/>
            <person name="Bollina V."/>
            <person name="Clarke W.E."/>
            <person name="Tuteja R."/>
            <person name="Spillane C."/>
            <person name="Robinson S.J."/>
            <person name="Links M.G."/>
            <person name="Clarke C."/>
            <person name="Higgins E.E."/>
            <person name="Huebert T."/>
            <person name="Sharpe A.G."/>
            <person name="Parkin I.A."/>
        </authorList>
    </citation>
    <scope>NUCLEOTIDE SEQUENCE [LARGE SCALE GENOMIC DNA]</scope>
    <source>
        <strain evidence="2">cv. DH55</strain>
    </source>
</reference>
<proteinExistence type="predicted"/>
<evidence type="ECO:0000313" key="2">
    <source>
        <dbReference type="Proteomes" id="UP000694864"/>
    </source>
</evidence>
<sequence>MAASFAFFRVQVKILHSWRQYTPTAGETLECILADSTGTKIHASVKKDLVVRHANQLQEGQWRFIETFSLTNAAGHFRPTGHVYKINFLNGTNIRASDNGSESIFLSLSKFLRILAHEVNTSILVDVIGQVVNVGDVEDLDVNNKPVKKIDFELRDVT</sequence>
<dbReference type="Proteomes" id="UP000694864">
    <property type="component" value="Chromosome 8"/>
</dbReference>